<dbReference type="PANTHER" id="PTHR39181:SF1">
    <property type="entry name" value="TYROSINE-PROTEIN PHOSPHATASE YWQE"/>
    <property type="match status" value="1"/>
</dbReference>
<organism evidence="5 6">
    <name type="scientific">Mucilaginibacter ximonensis</name>
    <dbReference type="NCBI Taxonomy" id="538021"/>
    <lineage>
        <taxon>Bacteria</taxon>
        <taxon>Pseudomonadati</taxon>
        <taxon>Bacteroidota</taxon>
        <taxon>Sphingobacteriia</taxon>
        <taxon>Sphingobacteriales</taxon>
        <taxon>Sphingobacteriaceae</taxon>
        <taxon>Mucilaginibacter</taxon>
    </lineage>
</organism>
<dbReference type="PANTHER" id="PTHR39181">
    <property type="entry name" value="TYROSINE-PROTEIN PHOSPHATASE YWQE"/>
    <property type="match status" value="1"/>
</dbReference>
<evidence type="ECO:0000256" key="3">
    <source>
        <dbReference type="ARBA" id="ARBA00022801"/>
    </source>
</evidence>
<protein>
    <recommendedName>
        <fullName evidence="2">protein-tyrosine-phosphatase</fullName>
        <ecNumber evidence="2">3.1.3.48</ecNumber>
    </recommendedName>
</protein>
<evidence type="ECO:0000256" key="4">
    <source>
        <dbReference type="ARBA" id="ARBA00051722"/>
    </source>
</evidence>
<dbReference type="SUPFAM" id="SSF89550">
    <property type="entry name" value="PHP domain-like"/>
    <property type="match status" value="1"/>
</dbReference>
<dbReference type="EMBL" id="JBHUPD010000004">
    <property type="protein sequence ID" value="MFD2874680.1"/>
    <property type="molecule type" value="Genomic_DNA"/>
</dbReference>
<dbReference type="EC" id="3.1.3.48" evidence="2"/>
<keyword evidence="3" id="KW-0378">Hydrolase</keyword>
<dbReference type="RefSeq" id="WP_377189820.1">
    <property type="nucleotide sequence ID" value="NZ_JBHUPD010000004.1"/>
</dbReference>
<proteinExistence type="inferred from homology"/>
<sequence>MFGLFKKKEEKREKRLPDVTFGGIAVDMHSHVLPGIDDGAQNVDESIFLIGKMMDAGIKKIIATPHIMIDFYRNTPETINGALETLRAELKNRGIDIEVQAAAEHYFDETFEKRVDDKKLMTMGDNFVLYEYPFISMPQNAFDVLQKLTKGGYKPILAHPERYGYMTIEEMANLRSWGGNIQLNTISLTGYYGKYIKQKAEAMVDAEIVDFISSDMHHPKHAAAFHDALNFPHVQKLLTNYPLKNIMLK</sequence>
<evidence type="ECO:0000313" key="5">
    <source>
        <dbReference type="EMBL" id="MFD2874680.1"/>
    </source>
</evidence>
<dbReference type="InterPro" id="IPR016195">
    <property type="entry name" value="Pol/histidinol_Pase-like"/>
</dbReference>
<accession>A0ABW5YHE6</accession>
<dbReference type="Pfam" id="PF19567">
    <property type="entry name" value="CpsB_CapC"/>
    <property type="match status" value="1"/>
</dbReference>
<comment type="caution">
    <text evidence="5">The sequence shown here is derived from an EMBL/GenBank/DDBJ whole genome shotgun (WGS) entry which is preliminary data.</text>
</comment>
<evidence type="ECO:0000256" key="1">
    <source>
        <dbReference type="ARBA" id="ARBA00005750"/>
    </source>
</evidence>
<name>A0ABW5YHE6_9SPHI</name>
<dbReference type="InterPro" id="IPR016667">
    <property type="entry name" value="Caps_polysacc_synth_CpsB/CapC"/>
</dbReference>
<keyword evidence="6" id="KW-1185">Reference proteome</keyword>
<comment type="catalytic activity">
    <reaction evidence="4">
        <text>O-phospho-L-tyrosyl-[protein] + H2O = L-tyrosyl-[protein] + phosphate</text>
        <dbReference type="Rhea" id="RHEA:10684"/>
        <dbReference type="Rhea" id="RHEA-COMP:10136"/>
        <dbReference type="Rhea" id="RHEA-COMP:20101"/>
        <dbReference type="ChEBI" id="CHEBI:15377"/>
        <dbReference type="ChEBI" id="CHEBI:43474"/>
        <dbReference type="ChEBI" id="CHEBI:46858"/>
        <dbReference type="ChEBI" id="CHEBI:61978"/>
        <dbReference type="EC" id="3.1.3.48"/>
    </reaction>
</comment>
<comment type="similarity">
    <text evidence="1">Belongs to the metallo-dependent hydrolases superfamily. CpsB/CapC family.</text>
</comment>
<evidence type="ECO:0000313" key="6">
    <source>
        <dbReference type="Proteomes" id="UP001597557"/>
    </source>
</evidence>
<gene>
    <name evidence="5" type="ORF">ACFS5N_19500</name>
</gene>
<dbReference type="Proteomes" id="UP001597557">
    <property type="component" value="Unassembled WGS sequence"/>
</dbReference>
<dbReference type="Gene3D" id="3.20.20.140">
    <property type="entry name" value="Metal-dependent hydrolases"/>
    <property type="match status" value="1"/>
</dbReference>
<reference evidence="6" key="1">
    <citation type="journal article" date="2019" name="Int. J. Syst. Evol. Microbiol.">
        <title>The Global Catalogue of Microorganisms (GCM) 10K type strain sequencing project: providing services to taxonomists for standard genome sequencing and annotation.</title>
        <authorList>
            <consortium name="The Broad Institute Genomics Platform"/>
            <consortium name="The Broad Institute Genome Sequencing Center for Infectious Disease"/>
            <person name="Wu L."/>
            <person name="Ma J."/>
        </authorList>
    </citation>
    <scope>NUCLEOTIDE SEQUENCE [LARGE SCALE GENOMIC DNA]</scope>
    <source>
        <strain evidence="6">KCTC 22437</strain>
    </source>
</reference>
<evidence type="ECO:0000256" key="2">
    <source>
        <dbReference type="ARBA" id="ARBA00013064"/>
    </source>
</evidence>